<dbReference type="PRINTS" id="PR01908">
    <property type="entry name" value="ADSPHPHTASE"/>
</dbReference>
<dbReference type="SMART" id="SM00195">
    <property type="entry name" value="DSPc"/>
    <property type="match status" value="1"/>
</dbReference>
<dbReference type="InterPro" id="IPR016130">
    <property type="entry name" value="Tyr_Pase_AS"/>
</dbReference>
<evidence type="ECO:0000256" key="1">
    <source>
        <dbReference type="ARBA" id="ARBA00008601"/>
    </source>
</evidence>
<evidence type="ECO:0000256" key="2">
    <source>
        <dbReference type="ARBA" id="ARBA00022801"/>
    </source>
</evidence>
<accession>A0A914WU74</accession>
<name>A0A914WU74_9BILA</name>
<organism evidence="7 8">
    <name type="scientific">Plectus sambesii</name>
    <dbReference type="NCBI Taxonomy" id="2011161"/>
    <lineage>
        <taxon>Eukaryota</taxon>
        <taxon>Metazoa</taxon>
        <taxon>Ecdysozoa</taxon>
        <taxon>Nematoda</taxon>
        <taxon>Chromadorea</taxon>
        <taxon>Plectida</taxon>
        <taxon>Plectina</taxon>
        <taxon>Plectoidea</taxon>
        <taxon>Plectidae</taxon>
        <taxon>Plectus</taxon>
    </lineage>
</organism>
<feature type="domain" description="Tyrosine specific protein phosphatases" evidence="6">
    <location>
        <begin position="69"/>
        <end position="128"/>
    </location>
</feature>
<comment type="similarity">
    <text evidence="1">Belongs to the protein-tyrosine phosphatase family. Non-receptor class dual specificity subfamily.</text>
</comment>
<sequence length="291" mass="32220">MSRVGLFGQISEINDHLYLSGAGVLKPDKLRQKKITCIVNATTEEPNAYITGIDYLRIRVDDNPSVRLDHYFDMAADKIKATKDAGGKTLVHCMAGVSRSASLCIIYLIKYERMTLRQAYHYVKSARPIIRPNVGFWKQMVDYERRTRGHSTVTMVPAASCDLLIPDVYTDEIKRQVATHFGTQPLSSSRSAAYSPIVQSASSGLSGFSKRRGLSAGSVRPVIGYRRSTSPGASLTSRSSLALMPANRYNSLSPSLYSSASSRNRQNKSSDNGSIFSNLYKTSQEMFFPTF</sequence>
<dbReference type="InterPro" id="IPR000387">
    <property type="entry name" value="Tyr_Pase_dom"/>
</dbReference>
<dbReference type="PROSITE" id="PS50054">
    <property type="entry name" value="TYR_PHOSPHATASE_DUAL"/>
    <property type="match status" value="1"/>
</dbReference>
<protein>
    <submittedName>
        <fullName evidence="8">Uncharacterized protein</fullName>
    </submittedName>
</protein>
<dbReference type="InterPro" id="IPR000340">
    <property type="entry name" value="Dual-sp_phosphatase_cat-dom"/>
</dbReference>
<evidence type="ECO:0000313" key="8">
    <source>
        <dbReference type="WBParaSite" id="PSAMB.scaffold527size47978.g6578.t1"/>
    </source>
</evidence>
<dbReference type="InterPro" id="IPR029021">
    <property type="entry name" value="Prot-tyrosine_phosphatase-like"/>
</dbReference>
<dbReference type="GO" id="GO:0005737">
    <property type="term" value="C:cytoplasm"/>
    <property type="evidence" value="ECO:0007669"/>
    <property type="project" value="TreeGrafter"/>
</dbReference>
<keyword evidence="2" id="KW-0378">Hydrolase</keyword>
<dbReference type="InterPro" id="IPR052103">
    <property type="entry name" value="Dual_spec_Phospatases"/>
</dbReference>
<dbReference type="Proteomes" id="UP000887566">
    <property type="component" value="Unplaced"/>
</dbReference>
<dbReference type="Gene3D" id="3.90.190.10">
    <property type="entry name" value="Protein tyrosine phosphatase superfamily"/>
    <property type="match status" value="1"/>
</dbReference>
<dbReference type="SUPFAM" id="SSF52799">
    <property type="entry name" value="(Phosphotyrosine protein) phosphatases II"/>
    <property type="match status" value="1"/>
</dbReference>
<feature type="compositionally biased region" description="Low complexity" evidence="4">
    <location>
        <begin position="255"/>
        <end position="264"/>
    </location>
</feature>
<dbReference type="WBParaSite" id="PSAMB.scaffold527size47978.g6578.t1">
    <property type="protein sequence ID" value="PSAMB.scaffold527size47978.g6578.t1"/>
    <property type="gene ID" value="PSAMB.scaffold527size47978.g6578"/>
</dbReference>
<evidence type="ECO:0000256" key="4">
    <source>
        <dbReference type="SAM" id="MobiDB-lite"/>
    </source>
</evidence>
<feature type="region of interest" description="Disordered" evidence="4">
    <location>
        <begin position="255"/>
        <end position="275"/>
    </location>
</feature>
<feature type="domain" description="Tyrosine-protein phosphatase" evidence="5">
    <location>
        <begin position="9"/>
        <end position="149"/>
    </location>
</feature>
<dbReference type="PANTHER" id="PTHR45961:SF6">
    <property type="entry name" value="IP21249P"/>
    <property type="match status" value="1"/>
</dbReference>
<evidence type="ECO:0000259" key="5">
    <source>
        <dbReference type="PROSITE" id="PS50054"/>
    </source>
</evidence>
<dbReference type="AlphaFoldDB" id="A0A914WU74"/>
<dbReference type="Pfam" id="PF00782">
    <property type="entry name" value="DSPc"/>
    <property type="match status" value="1"/>
</dbReference>
<keyword evidence="7" id="KW-1185">Reference proteome</keyword>
<dbReference type="InterPro" id="IPR020422">
    <property type="entry name" value="TYR_PHOSPHATASE_DUAL_dom"/>
</dbReference>
<dbReference type="PANTHER" id="PTHR45961">
    <property type="entry name" value="IP21249P"/>
    <property type="match status" value="1"/>
</dbReference>
<dbReference type="PROSITE" id="PS00383">
    <property type="entry name" value="TYR_PHOSPHATASE_1"/>
    <property type="match status" value="1"/>
</dbReference>
<evidence type="ECO:0000259" key="6">
    <source>
        <dbReference type="PROSITE" id="PS50056"/>
    </source>
</evidence>
<dbReference type="PROSITE" id="PS50056">
    <property type="entry name" value="TYR_PHOSPHATASE_2"/>
    <property type="match status" value="1"/>
</dbReference>
<proteinExistence type="inferred from homology"/>
<dbReference type="CDD" id="cd14514">
    <property type="entry name" value="DUSP14-like"/>
    <property type="match status" value="1"/>
</dbReference>
<keyword evidence="3" id="KW-0904">Protein phosphatase</keyword>
<reference evidence="8" key="1">
    <citation type="submission" date="2022-11" db="UniProtKB">
        <authorList>
            <consortium name="WormBaseParasite"/>
        </authorList>
    </citation>
    <scope>IDENTIFICATION</scope>
</reference>
<evidence type="ECO:0000256" key="3">
    <source>
        <dbReference type="ARBA" id="ARBA00022912"/>
    </source>
</evidence>
<dbReference type="GO" id="GO:0004721">
    <property type="term" value="F:phosphoprotein phosphatase activity"/>
    <property type="evidence" value="ECO:0007669"/>
    <property type="project" value="UniProtKB-KW"/>
</dbReference>
<evidence type="ECO:0000313" key="7">
    <source>
        <dbReference type="Proteomes" id="UP000887566"/>
    </source>
</evidence>